<accession>A0ABP4RLC8</accession>
<feature type="transmembrane region" description="Helical" evidence="7">
    <location>
        <begin position="101"/>
        <end position="119"/>
    </location>
</feature>
<dbReference type="InterPro" id="IPR000515">
    <property type="entry name" value="MetI-like"/>
</dbReference>
<evidence type="ECO:0000256" key="3">
    <source>
        <dbReference type="ARBA" id="ARBA00022475"/>
    </source>
</evidence>
<keyword evidence="3" id="KW-1003">Cell membrane</keyword>
<evidence type="ECO:0000256" key="2">
    <source>
        <dbReference type="ARBA" id="ARBA00022448"/>
    </source>
</evidence>
<evidence type="ECO:0000256" key="1">
    <source>
        <dbReference type="ARBA" id="ARBA00004651"/>
    </source>
</evidence>
<evidence type="ECO:0000256" key="4">
    <source>
        <dbReference type="ARBA" id="ARBA00022692"/>
    </source>
</evidence>
<evidence type="ECO:0000256" key="5">
    <source>
        <dbReference type="ARBA" id="ARBA00022989"/>
    </source>
</evidence>
<dbReference type="EMBL" id="BAAAMU010000041">
    <property type="protein sequence ID" value="GAA1649509.1"/>
    <property type="molecule type" value="Genomic_DNA"/>
</dbReference>
<evidence type="ECO:0000313" key="9">
    <source>
        <dbReference type="EMBL" id="GAA1649509.1"/>
    </source>
</evidence>
<dbReference type="PROSITE" id="PS50928">
    <property type="entry name" value="ABC_TM1"/>
    <property type="match status" value="1"/>
</dbReference>
<dbReference type="PANTHER" id="PTHR43163:SF6">
    <property type="entry name" value="DIPEPTIDE TRANSPORT SYSTEM PERMEASE PROTEIN DPPB-RELATED"/>
    <property type="match status" value="1"/>
</dbReference>
<evidence type="ECO:0000313" key="10">
    <source>
        <dbReference type="Proteomes" id="UP001500064"/>
    </source>
</evidence>
<evidence type="ECO:0000256" key="7">
    <source>
        <dbReference type="RuleBase" id="RU363032"/>
    </source>
</evidence>
<keyword evidence="10" id="KW-1185">Reference proteome</keyword>
<feature type="transmembrane region" description="Helical" evidence="7">
    <location>
        <begin position="181"/>
        <end position="200"/>
    </location>
</feature>
<keyword evidence="4 7" id="KW-0812">Transmembrane</keyword>
<keyword evidence="6 7" id="KW-0472">Membrane</keyword>
<protein>
    <submittedName>
        <fullName evidence="9">ABC transporter permease</fullName>
    </submittedName>
</protein>
<comment type="caution">
    <text evidence="9">The sequence shown here is derived from an EMBL/GenBank/DDBJ whole genome shotgun (WGS) entry which is preliminary data.</text>
</comment>
<dbReference type="CDD" id="cd06261">
    <property type="entry name" value="TM_PBP2"/>
    <property type="match status" value="1"/>
</dbReference>
<dbReference type="Gene3D" id="1.10.3720.10">
    <property type="entry name" value="MetI-like"/>
    <property type="match status" value="1"/>
</dbReference>
<dbReference type="Proteomes" id="UP001500064">
    <property type="component" value="Unassembled WGS sequence"/>
</dbReference>
<gene>
    <name evidence="9" type="ORF">GCM10009733_053220</name>
</gene>
<evidence type="ECO:0000259" key="8">
    <source>
        <dbReference type="PROSITE" id="PS50928"/>
    </source>
</evidence>
<comment type="subcellular location">
    <subcellularLocation>
        <location evidence="1 7">Cell membrane</location>
        <topology evidence="1 7">Multi-pass membrane protein</topology>
    </subcellularLocation>
</comment>
<feature type="domain" description="ABC transmembrane type-1" evidence="8">
    <location>
        <begin position="95"/>
        <end position="303"/>
    </location>
</feature>
<dbReference type="SUPFAM" id="SSF161098">
    <property type="entry name" value="MetI-like"/>
    <property type="match status" value="1"/>
</dbReference>
<dbReference type="Pfam" id="PF00528">
    <property type="entry name" value="BPD_transp_1"/>
    <property type="match status" value="1"/>
</dbReference>
<dbReference type="InterPro" id="IPR045621">
    <property type="entry name" value="BPD_transp_1_N"/>
</dbReference>
<evidence type="ECO:0000256" key="6">
    <source>
        <dbReference type="ARBA" id="ARBA00023136"/>
    </source>
</evidence>
<organism evidence="9 10">
    <name type="scientific">Nonomuraea maheshkhaliensis</name>
    <dbReference type="NCBI Taxonomy" id="419590"/>
    <lineage>
        <taxon>Bacteria</taxon>
        <taxon>Bacillati</taxon>
        <taxon>Actinomycetota</taxon>
        <taxon>Actinomycetes</taxon>
        <taxon>Streptosporangiales</taxon>
        <taxon>Streptosporangiaceae</taxon>
        <taxon>Nonomuraea</taxon>
    </lineage>
</organism>
<comment type="similarity">
    <text evidence="7">Belongs to the binding-protein-dependent transport system permease family.</text>
</comment>
<feature type="transmembrane region" description="Helical" evidence="7">
    <location>
        <begin position="139"/>
        <end position="161"/>
    </location>
</feature>
<dbReference type="PANTHER" id="PTHR43163">
    <property type="entry name" value="DIPEPTIDE TRANSPORT SYSTEM PERMEASE PROTEIN DPPB-RELATED"/>
    <property type="match status" value="1"/>
</dbReference>
<reference evidence="10" key="1">
    <citation type="journal article" date="2019" name="Int. J. Syst. Evol. Microbiol.">
        <title>The Global Catalogue of Microorganisms (GCM) 10K type strain sequencing project: providing services to taxonomists for standard genome sequencing and annotation.</title>
        <authorList>
            <consortium name="The Broad Institute Genomics Platform"/>
            <consortium name="The Broad Institute Genome Sequencing Center for Infectious Disease"/>
            <person name="Wu L."/>
            <person name="Ma J."/>
        </authorList>
    </citation>
    <scope>NUCLEOTIDE SEQUENCE [LARGE SCALE GENOMIC DNA]</scope>
    <source>
        <strain evidence="10">JCM 13929</strain>
    </source>
</reference>
<dbReference type="InterPro" id="IPR035906">
    <property type="entry name" value="MetI-like_sf"/>
</dbReference>
<keyword evidence="5 7" id="KW-1133">Transmembrane helix</keyword>
<dbReference type="Pfam" id="PF19300">
    <property type="entry name" value="BPD_transp_1_N"/>
    <property type="match status" value="1"/>
</dbReference>
<proteinExistence type="inferred from homology"/>
<feature type="transmembrane region" description="Helical" evidence="7">
    <location>
        <begin position="281"/>
        <end position="307"/>
    </location>
</feature>
<name>A0ABP4RLC8_9ACTN</name>
<sequence length="315" mass="33085">MIRYLIRRIPSVVLVLLATSVIAFLLPRLAPGDPAAVIAGPDATPETIAAIRAQLGLDQPLVTQYLHWMGGLFTGDLGRSFQYGRPVAELIGTRVESTVELAVLAGLFLALFGIGLGVLAGSARSRWSRLFADATNTGLLAAPPFLVGLLLILVFGVAIQLLPVSGEMSVLQSPDLGMQYLLLPSLALALPMSAGVARLVQTSMLAVRQEDFIDLAVAKGVPSRRISVRHVLRNSLGPGVVAIGIRFGDLLAGAVVIEAIFARNGLGQLAVSAAQSADYAVIQVLIVGTVLIAVIAQLLTEITLAVLDPRIRLGQ</sequence>
<feature type="transmembrane region" description="Helical" evidence="7">
    <location>
        <begin position="12"/>
        <end position="30"/>
    </location>
</feature>
<dbReference type="RefSeq" id="WP_346109004.1">
    <property type="nucleotide sequence ID" value="NZ_BAAAMU010000041.1"/>
</dbReference>
<keyword evidence="2 7" id="KW-0813">Transport</keyword>